<protein>
    <submittedName>
        <fullName evidence="1">Uncharacterized protein</fullName>
    </submittedName>
</protein>
<gene>
    <name evidence="1" type="ORF">MAM_04539</name>
</gene>
<dbReference type="STRING" id="1081103.A0A0B2WV54"/>
<comment type="caution">
    <text evidence="1">The sequence shown here is derived from an EMBL/GenBank/DDBJ whole genome shotgun (WGS) entry which is preliminary data.</text>
</comment>
<dbReference type="PANTHER" id="PTHR38846">
    <property type="entry name" value="C3H1-TYPE DOMAIN-CONTAINING PROTEIN"/>
    <property type="match status" value="1"/>
</dbReference>
<proteinExistence type="predicted"/>
<name>A0A0B2WV54_METAS</name>
<organism evidence="1 2">
    <name type="scientific">Metarhizium album (strain ARSEF 1941)</name>
    <dbReference type="NCBI Taxonomy" id="1081103"/>
    <lineage>
        <taxon>Eukaryota</taxon>
        <taxon>Fungi</taxon>
        <taxon>Dikarya</taxon>
        <taxon>Ascomycota</taxon>
        <taxon>Pezizomycotina</taxon>
        <taxon>Sordariomycetes</taxon>
        <taxon>Hypocreomycetidae</taxon>
        <taxon>Hypocreales</taxon>
        <taxon>Clavicipitaceae</taxon>
        <taxon>Metarhizium</taxon>
    </lineage>
</organism>
<evidence type="ECO:0000313" key="2">
    <source>
        <dbReference type="Proteomes" id="UP000030816"/>
    </source>
</evidence>
<dbReference type="HOGENOM" id="CLU_053382_1_0_1"/>
<dbReference type="AlphaFoldDB" id="A0A0B2WV54"/>
<evidence type="ECO:0000313" key="1">
    <source>
        <dbReference type="EMBL" id="KHN97524.1"/>
    </source>
</evidence>
<dbReference type="EMBL" id="AZHE01000010">
    <property type="protein sequence ID" value="KHN97524.1"/>
    <property type="molecule type" value="Genomic_DNA"/>
</dbReference>
<dbReference type="OrthoDB" id="6105938at2759"/>
<accession>A0A0B2WV54</accession>
<dbReference type="RefSeq" id="XP_040678590.1">
    <property type="nucleotide sequence ID" value="XM_040823337.1"/>
</dbReference>
<dbReference type="PANTHER" id="PTHR38846:SF1">
    <property type="entry name" value="C3H1-TYPE DOMAIN-CONTAINING PROTEIN"/>
    <property type="match status" value="1"/>
</dbReference>
<dbReference type="GeneID" id="63738994"/>
<dbReference type="Proteomes" id="UP000030816">
    <property type="component" value="Unassembled WGS sequence"/>
</dbReference>
<reference evidence="1 2" key="1">
    <citation type="journal article" date="2014" name="Proc. Natl. Acad. Sci. U.S.A.">
        <title>Trajectory and genomic determinants of fungal-pathogen speciation and host adaptation.</title>
        <authorList>
            <person name="Hu X."/>
            <person name="Xiao G."/>
            <person name="Zheng P."/>
            <person name="Shang Y."/>
            <person name="Su Y."/>
            <person name="Zhang X."/>
            <person name="Liu X."/>
            <person name="Zhan S."/>
            <person name="St Leger R.J."/>
            <person name="Wang C."/>
        </authorList>
    </citation>
    <scope>NUCLEOTIDE SEQUENCE [LARGE SCALE GENOMIC DNA]</scope>
    <source>
        <strain evidence="1 2">ARSEF 1941</strain>
    </source>
</reference>
<keyword evidence="2" id="KW-1185">Reference proteome</keyword>
<sequence>MPIKRESPPPASQSHFAKFACASFTPDDDAPFEHEFARLASSQQWISGSQEYTQERTIAMRQELMAHYFCDAPDTEAELTEQQKLAGYQALCREVGLPASASMADCKKSLRTTLVNIVDLIDARRTSREVKVWGDFDAFRRYTLQPEHRIDREEAKKNGGFLASLLQHLRCPRRGGARKHRRKPGLGSFCTLRGRIVKNSRA</sequence>